<keyword evidence="3" id="KW-1185">Reference proteome</keyword>
<dbReference type="EMBL" id="ML145133">
    <property type="protein sequence ID" value="TBU57769.1"/>
    <property type="molecule type" value="Genomic_DNA"/>
</dbReference>
<feature type="region of interest" description="Disordered" evidence="1">
    <location>
        <begin position="19"/>
        <end position="43"/>
    </location>
</feature>
<proteinExistence type="predicted"/>
<dbReference type="Proteomes" id="UP000292082">
    <property type="component" value="Unassembled WGS sequence"/>
</dbReference>
<evidence type="ECO:0000256" key="1">
    <source>
        <dbReference type="SAM" id="MobiDB-lite"/>
    </source>
</evidence>
<organism evidence="2 3">
    <name type="scientific">Dichomitus squalens</name>
    <dbReference type="NCBI Taxonomy" id="114155"/>
    <lineage>
        <taxon>Eukaryota</taxon>
        <taxon>Fungi</taxon>
        <taxon>Dikarya</taxon>
        <taxon>Basidiomycota</taxon>
        <taxon>Agaricomycotina</taxon>
        <taxon>Agaricomycetes</taxon>
        <taxon>Polyporales</taxon>
        <taxon>Polyporaceae</taxon>
        <taxon>Dichomitus</taxon>
    </lineage>
</organism>
<evidence type="ECO:0000313" key="2">
    <source>
        <dbReference type="EMBL" id="TBU57769.1"/>
    </source>
</evidence>
<accession>A0A4Q9PTM5</accession>
<sequence length="112" mass="12284">MSSYPTNIRSVIEQITSQTVPPTLAHATPKRHSSTQRQRCSTVQWRSSSREGLLLTCSDLDAVCHISGLQIELQRWAFMHDGEDAVPRTSAASSSSPRSSSVLALYIKIQAA</sequence>
<name>A0A4Q9PTM5_9APHY</name>
<evidence type="ECO:0000313" key="3">
    <source>
        <dbReference type="Proteomes" id="UP000292082"/>
    </source>
</evidence>
<protein>
    <submittedName>
        <fullName evidence="2">Uncharacterized protein</fullName>
    </submittedName>
</protein>
<gene>
    <name evidence="2" type="ORF">BD310DRAFT_820872</name>
</gene>
<dbReference type="AlphaFoldDB" id="A0A4Q9PTM5"/>
<reference evidence="2 3" key="1">
    <citation type="submission" date="2019-01" db="EMBL/GenBank/DDBJ databases">
        <title>Draft genome sequences of three monokaryotic isolates of the white-rot basidiomycete fungus Dichomitus squalens.</title>
        <authorList>
            <consortium name="DOE Joint Genome Institute"/>
            <person name="Lopez S.C."/>
            <person name="Andreopoulos B."/>
            <person name="Pangilinan J."/>
            <person name="Lipzen A."/>
            <person name="Riley R."/>
            <person name="Ahrendt S."/>
            <person name="Ng V."/>
            <person name="Barry K."/>
            <person name="Daum C."/>
            <person name="Grigoriev I.V."/>
            <person name="Hilden K.S."/>
            <person name="Makela M.R."/>
            <person name="de Vries R.P."/>
        </authorList>
    </citation>
    <scope>NUCLEOTIDE SEQUENCE [LARGE SCALE GENOMIC DNA]</scope>
    <source>
        <strain evidence="2 3">CBS 464.89</strain>
    </source>
</reference>